<dbReference type="Proteomes" id="UP000507470">
    <property type="component" value="Unassembled WGS sequence"/>
</dbReference>
<protein>
    <submittedName>
        <fullName evidence="2">Uncharacterized protein</fullName>
    </submittedName>
</protein>
<proteinExistence type="predicted"/>
<feature type="region of interest" description="Disordered" evidence="1">
    <location>
        <begin position="60"/>
        <end position="189"/>
    </location>
</feature>
<reference evidence="2 3" key="1">
    <citation type="submission" date="2020-06" db="EMBL/GenBank/DDBJ databases">
        <authorList>
            <person name="Li R."/>
            <person name="Bekaert M."/>
        </authorList>
    </citation>
    <scope>NUCLEOTIDE SEQUENCE [LARGE SCALE GENOMIC DNA]</scope>
    <source>
        <strain evidence="3">wild</strain>
    </source>
</reference>
<organism evidence="2 3">
    <name type="scientific">Mytilus coruscus</name>
    <name type="common">Sea mussel</name>
    <dbReference type="NCBI Taxonomy" id="42192"/>
    <lineage>
        <taxon>Eukaryota</taxon>
        <taxon>Metazoa</taxon>
        <taxon>Spiralia</taxon>
        <taxon>Lophotrochozoa</taxon>
        <taxon>Mollusca</taxon>
        <taxon>Bivalvia</taxon>
        <taxon>Autobranchia</taxon>
        <taxon>Pteriomorphia</taxon>
        <taxon>Mytilida</taxon>
        <taxon>Mytiloidea</taxon>
        <taxon>Mytilidae</taxon>
        <taxon>Mytilinae</taxon>
        <taxon>Mytilus</taxon>
    </lineage>
</organism>
<feature type="compositionally biased region" description="Basic residues" evidence="1">
    <location>
        <begin position="176"/>
        <end position="189"/>
    </location>
</feature>
<name>A0A6J8AGX7_MYTCO</name>
<evidence type="ECO:0000256" key="1">
    <source>
        <dbReference type="SAM" id="MobiDB-lite"/>
    </source>
</evidence>
<feature type="compositionally biased region" description="Acidic residues" evidence="1">
    <location>
        <begin position="83"/>
        <end position="95"/>
    </location>
</feature>
<dbReference type="EMBL" id="CACVKT020001431">
    <property type="protein sequence ID" value="CAC5368039.1"/>
    <property type="molecule type" value="Genomic_DNA"/>
</dbReference>
<dbReference type="AlphaFoldDB" id="A0A6J8AGX7"/>
<evidence type="ECO:0000313" key="2">
    <source>
        <dbReference type="EMBL" id="CAC5368039.1"/>
    </source>
</evidence>
<feature type="compositionally biased region" description="Acidic residues" evidence="1">
    <location>
        <begin position="158"/>
        <end position="170"/>
    </location>
</feature>
<feature type="compositionally biased region" description="Basic residues" evidence="1">
    <location>
        <begin position="109"/>
        <end position="119"/>
    </location>
</feature>
<gene>
    <name evidence="2" type="ORF">MCOR_7730</name>
</gene>
<feature type="compositionally biased region" description="Basic and acidic residues" evidence="1">
    <location>
        <begin position="121"/>
        <end position="140"/>
    </location>
</feature>
<keyword evidence="3" id="KW-1185">Reference proteome</keyword>
<accession>A0A6J8AGX7</accession>
<feature type="compositionally biased region" description="Basic and acidic residues" evidence="1">
    <location>
        <begin position="71"/>
        <end position="82"/>
    </location>
</feature>
<sequence length="189" mass="21842">MHWFVNICDHKFLVHLLYRDIKKEVKNLNDDFIKKEEVEEEEPEPMSLFDRLKKKDKDNKVLDELSSAEKAATKEKKKRDYSDVSEDDISDDDMDGSFLECVKPEIRTPKRAAARKAQTHFKSESDDEAIKSDSDHDDNFKPTNLENGGYEPEKMSDDDFGANDDDDDDDFTAKPPPKKISKPKPKPSE</sequence>
<evidence type="ECO:0000313" key="3">
    <source>
        <dbReference type="Proteomes" id="UP000507470"/>
    </source>
</evidence>